<feature type="domain" description="Aspartate/ornithine carbamoyltransferase Asp/Orn-binding" evidence="3">
    <location>
        <begin position="154"/>
        <end position="308"/>
    </location>
</feature>
<dbReference type="SUPFAM" id="SSF53671">
    <property type="entry name" value="Aspartate/ornithine carbamoyltransferase"/>
    <property type="match status" value="1"/>
</dbReference>
<keyword evidence="6" id="KW-1185">Reference proteome</keyword>
<reference evidence="5 6" key="1">
    <citation type="submission" date="2023-04" db="EMBL/GenBank/DDBJ databases">
        <title>Streptomyces chengmaiensis sp. nov. isolated from the stem of mangrove plant in Hainan.</title>
        <authorList>
            <person name="Huang X."/>
            <person name="Zhou S."/>
            <person name="Chu X."/>
            <person name="Xie Y."/>
            <person name="Lin Y."/>
        </authorList>
    </citation>
    <scope>NUCLEOTIDE SEQUENCE [LARGE SCALE GENOMIC DNA]</scope>
    <source>
        <strain evidence="5 6">HNM0663</strain>
    </source>
</reference>
<organism evidence="5 6">
    <name type="scientific">Streptomyces chengmaiensis</name>
    <dbReference type="NCBI Taxonomy" id="3040919"/>
    <lineage>
        <taxon>Bacteria</taxon>
        <taxon>Bacillati</taxon>
        <taxon>Actinomycetota</taxon>
        <taxon>Actinomycetes</taxon>
        <taxon>Kitasatosporales</taxon>
        <taxon>Streptomycetaceae</taxon>
        <taxon>Streptomyces</taxon>
    </lineage>
</organism>
<dbReference type="EMBL" id="JARWBG010000019">
    <property type="protein sequence ID" value="MDH2390584.1"/>
    <property type="molecule type" value="Genomic_DNA"/>
</dbReference>
<dbReference type="InterPro" id="IPR006130">
    <property type="entry name" value="Asp/Orn_carbamoylTrfase"/>
</dbReference>
<name>A0ABT6HPC8_9ACTN</name>
<comment type="similarity">
    <text evidence="2">Belongs to the aspartate/ornithine carbamoyltransferase superfamily.</text>
</comment>
<evidence type="ECO:0000259" key="4">
    <source>
        <dbReference type="Pfam" id="PF02729"/>
    </source>
</evidence>
<sequence length="321" mass="35272">MERFTPVRHLLSLNDVTDEELYAIVDRSHAYARGMVPMNRPLADRVVATYFRTTSTRTRTAFSVAALRLGARLVAYGPGDLQENTGEEAGDTGRILGLMLDALVARTSASAAELRALASWDTMSVVNAMTEDEHPTQAVTDLSAMLTAFGRLGGLRVLYVGEGNNTAAALSLALPRYHGTELHVRTPPGYGLPQSALHRGSEYASSHQALIEERHDMEDLPDDVDVVYTTRWQTTGTVKHDPDWMTAFTPFRVDEALMKRYPSATFMHDLPAHRGQEVDADVLDGERSIAFQQAAHKLYGAMGVLEWCLAGLPQASRTATR</sequence>
<dbReference type="InterPro" id="IPR006132">
    <property type="entry name" value="Asp/Orn_carbamoyltranf_P-bd"/>
</dbReference>
<dbReference type="InterPro" id="IPR036901">
    <property type="entry name" value="Asp/Orn_carbamoylTrfase_sf"/>
</dbReference>
<dbReference type="InterPro" id="IPR006131">
    <property type="entry name" value="Asp_carbamoyltransf_Asp/Orn-bd"/>
</dbReference>
<dbReference type="InterPro" id="IPR002292">
    <property type="entry name" value="Orn/put_carbamltrans"/>
</dbReference>
<dbReference type="Proteomes" id="UP001223144">
    <property type="component" value="Unassembled WGS sequence"/>
</dbReference>
<evidence type="ECO:0000259" key="3">
    <source>
        <dbReference type="Pfam" id="PF00185"/>
    </source>
</evidence>
<dbReference type="Pfam" id="PF02729">
    <property type="entry name" value="OTCace_N"/>
    <property type="match status" value="1"/>
</dbReference>
<dbReference type="Gene3D" id="3.40.50.1370">
    <property type="entry name" value="Aspartate/ornithine carbamoyltransferase"/>
    <property type="match status" value="2"/>
</dbReference>
<feature type="domain" description="Aspartate/ornithine carbamoyltransferase carbamoyl-P binding" evidence="4">
    <location>
        <begin position="8"/>
        <end position="145"/>
    </location>
</feature>
<dbReference type="RefSeq" id="WP_279929160.1">
    <property type="nucleotide sequence ID" value="NZ_JARWBG010000019.1"/>
</dbReference>
<comment type="caution">
    <text evidence="5">The sequence shown here is derived from an EMBL/GenBank/DDBJ whole genome shotgun (WGS) entry which is preliminary data.</text>
</comment>
<evidence type="ECO:0000313" key="5">
    <source>
        <dbReference type="EMBL" id="MDH2390584.1"/>
    </source>
</evidence>
<accession>A0ABT6HPC8</accession>
<dbReference type="PANTHER" id="PTHR45753:SF3">
    <property type="entry name" value="ORNITHINE TRANSCARBAMYLASE, MITOCHONDRIAL"/>
    <property type="match status" value="1"/>
</dbReference>
<proteinExistence type="inferred from homology"/>
<dbReference type="Pfam" id="PF00185">
    <property type="entry name" value="OTCace"/>
    <property type="match status" value="1"/>
</dbReference>
<dbReference type="PRINTS" id="PR00102">
    <property type="entry name" value="OTCASE"/>
</dbReference>
<evidence type="ECO:0000256" key="1">
    <source>
        <dbReference type="ARBA" id="ARBA00022679"/>
    </source>
</evidence>
<gene>
    <name evidence="5" type="ORF">QCN29_17655</name>
</gene>
<evidence type="ECO:0000256" key="2">
    <source>
        <dbReference type="RuleBase" id="RU003634"/>
    </source>
</evidence>
<keyword evidence="1 2" id="KW-0808">Transferase</keyword>
<dbReference type="PANTHER" id="PTHR45753">
    <property type="entry name" value="ORNITHINE CARBAMOYLTRANSFERASE, MITOCHONDRIAL"/>
    <property type="match status" value="1"/>
</dbReference>
<protein>
    <submittedName>
        <fullName evidence="5">Ornithine carbamoyltransferase</fullName>
    </submittedName>
</protein>
<dbReference type="PRINTS" id="PR00100">
    <property type="entry name" value="AOTCASE"/>
</dbReference>
<evidence type="ECO:0000313" key="6">
    <source>
        <dbReference type="Proteomes" id="UP001223144"/>
    </source>
</evidence>